<keyword evidence="5" id="KW-0443">Lipid metabolism</keyword>
<gene>
    <name evidence="6" type="primary">ufaA1</name>
    <name evidence="6" type="ORF">PSAL_029120</name>
</gene>
<keyword evidence="4" id="KW-0949">S-adenosyl-L-methionine</keyword>
<keyword evidence="2 6" id="KW-0489">Methyltransferase</keyword>
<name>A0A418SG51_9RHOB</name>
<dbReference type="SUPFAM" id="SSF53335">
    <property type="entry name" value="S-adenosyl-L-methionine-dependent methyltransferases"/>
    <property type="match status" value="1"/>
</dbReference>
<dbReference type="CDD" id="cd02440">
    <property type="entry name" value="AdoMet_MTases"/>
    <property type="match status" value="1"/>
</dbReference>
<evidence type="ECO:0000256" key="2">
    <source>
        <dbReference type="ARBA" id="ARBA00022603"/>
    </source>
</evidence>
<dbReference type="AlphaFoldDB" id="A0A418SG51"/>
<accession>A0A418SG51</accession>
<evidence type="ECO:0000313" key="6">
    <source>
        <dbReference type="EMBL" id="QPM91657.1"/>
    </source>
</evidence>
<evidence type="ECO:0000256" key="4">
    <source>
        <dbReference type="ARBA" id="ARBA00022691"/>
    </source>
</evidence>
<dbReference type="PANTHER" id="PTHR43667">
    <property type="entry name" value="CYCLOPROPANE-FATTY-ACYL-PHOSPHOLIPID SYNTHASE"/>
    <property type="match status" value="1"/>
</dbReference>
<dbReference type="GO" id="GO:0008610">
    <property type="term" value="P:lipid biosynthetic process"/>
    <property type="evidence" value="ECO:0007669"/>
    <property type="project" value="InterPro"/>
</dbReference>
<dbReference type="Proteomes" id="UP000283786">
    <property type="component" value="Chromosome"/>
</dbReference>
<dbReference type="RefSeq" id="WP_119839293.1">
    <property type="nucleotide sequence ID" value="NZ_CP060436.1"/>
</dbReference>
<dbReference type="GO" id="GO:0008168">
    <property type="term" value="F:methyltransferase activity"/>
    <property type="evidence" value="ECO:0007669"/>
    <property type="project" value="UniProtKB-KW"/>
</dbReference>
<reference evidence="6 7" key="1">
    <citation type="submission" date="2020-08" db="EMBL/GenBank/DDBJ databases">
        <title>Genome sequence of Rhodobacteraceae bacterium Lw-13e.</title>
        <authorList>
            <person name="Poehlein A."/>
            <person name="Wolter L."/>
            <person name="Daniel R."/>
            <person name="Brinkhoff T."/>
        </authorList>
    </citation>
    <scope>NUCLEOTIDE SEQUENCE [LARGE SCALE GENOMIC DNA]</scope>
    <source>
        <strain evidence="6 7">Lw-13e</strain>
    </source>
</reference>
<dbReference type="KEGG" id="palw:PSAL_029120"/>
<dbReference type="GO" id="GO:0032259">
    <property type="term" value="P:methylation"/>
    <property type="evidence" value="ECO:0007669"/>
    <property type="project" value="UniProtKB-KW"/>
</dbReference>
<organism evidence="6 7">
    <name type="scientific">Pseudooceanicola algae</name>
    <dbReference type="NCBI Taxonomy" id="1537215"/>
    <lineage>
        <taxon>Bacteria</taxon>
        <taxon>Pseudomonadati</taxon>
        <taxon>Pseudomonadota</taxon>
        <taxon>Alphaproteobacteria</taxon>
        <taxon>Rhodobacterales</taxon>
        <taxon>Paracoccaceae</taxon>
        <taxon>Pseudooceanicola</taxon>
    </lineage>
</organism>
<evidence type="ECO:0000256" key="5">
    <source>
        <dbReference type="ARBA" id="ARBA00023098"/>
    </source>
</evidence>
<dbReference type="InterPro" id="IPR050723">
    <property type="entry name" value="CFA/CMAS"/>
</dbReference>
<sequence length="385" mass="43266">MSYLSDRVKRDFLTSCEAIQTGRLRLVTPEGVTHHFGETGEEVTLMIHDWQAVTAALARGDVGFGEAFVQGLWDTNSVEGLTCLALQNLRQFEKFAYASPLQSLKFRLVDRALRANSRRGAGRNIRAHYDTGNEFFQLWLDPSMTYSSALFAPDDDDLGRAQMRKYDRILDRVGGGERLLEIGCGWGGFAERAAGQGRDVTALTISPAQRAYADARLDGRADIRLQDYRDSEGRFDGIVSIEMIEAVGERYWPTYFETLRDRLTEGGRAVVQAITVPDSYFPTYRKGSDYIRQHAFPGGQLLCDQEITRAARAAGMRVVGNFAFGQDYARTCRTWLDRMEAERPRIRELGHGSAFLRSWQYYLGICAASFSVGQTDVVQVELVRG</sequence>
<evidence type="ECO:0000313" key="7">
    <source>
        <dbReference type="Proteomes" id="UP000283786"/>
    </source>
</evidence>
<protein>
    <submittedName>
        <fullName evidence="6">Tuberculostearic acid methyltransferase UfaA1</fullName>
        <ecNumber evidence="6">2.1.1.-</ecNumber>
    </submittedName>
</protein>
<dbReference type="InterPro" id="IPR029063">
    <property type="entry name" value="SAM-dependent_MTases_sf"/>
</dbReference>
<dbReference type="PANTHER" id="PTHR43667:SF2">
    <property type="entry name" value="FATTY ACID C-METHYL TRANSFERASE"/>
    <property type="match status" value="1"/>
</dbReference>
<evidence type="ECO:0000256" key="3">
    <source>
        <dbReference type="ARBA" id="ARBA00022679"/>
    </source>
</evidence>
<dbReference type="PIRSF" id="PIRSF003085">
    <property type="entry name" value="CMAS"/>
    <property type="match status" value="1"/>
</dbReference>
<dbReference type="EMBL" id="CP060436">
    <property type="protein sequence ID" value="QPM91657.1"/>
    <property type="molecule type" value="Genomic_DNA"/>
</dbReference>
<dbReference type="OrthoDB" id="9782855at2"/>
<evidence type="ECO:0000256" key="1">
    <source>
        <dbReference type="ARBA" id="ARBA00010815"/>
    </source>
</evidence>
<dbReference type="Pfam" id="PF02353">
    <property type="entry name" value="CMAS"/>
    <property type="match status" value="1"/>
</dbReference>
<dbReference type="EC" id="2.1.1.-" evidence="6"/>
<keyword evidence="3 6" id="KW-0808">Transferase</keyword>
<proteinExistence type="inferred from homology"/>
<comment type="similarity">
    <text evidence="1">Belongs to the CFA/CMAS family.</text>
</comment>
<keyword evidence="7" id="KW-1185">Reference proteome</keyword>
<dbReference type="InterPro" id="IPR003333">
    <property type="entry name" value="CMAS"/>
</dbReference>
<dbReference type="Gene3D" id="3.40.50.150">
    <property type="entry name" value="Vaccinia Virus protein VP39"/>
    <property type="match status" value="1"/>
</dbReference>